<name>A0A930XYA0_9GAMM</name>
<evidence type="ECO:0000313" key="7">
    <source>
        <dbReference type="Proteomes" id="UP000604381"/>
    </source>
</evidence>
<keyword evidence="7" id="KW-1185">Reference proteome</keyword>
<proteinExistence type="inferred from homology"/>
<comment type="similarity">
    <text evidence="3">Belongs to the aldo/keto reductase family. Aldo/keto reductase 2 subfamily.</text>
</comment>
<gene>
    <name evidence="6" type="ORF">ISN26_06300</name>
</gene>
<feature type="domain" description="NADP-dependent oxidoreductase" evidence="5">
    <location>
        <begin position="15"/>
        <end position="343"/>
    </location>
</feature>
<evidence type="ECO:0000256" key="4">
    <source>
        <dbReference type="ARBA" id="ARBA00070119"/>
    </source>
</evidence>
<dbReference type="PANTHER" id="PTHR43364">
    <property type="entry name" value="NADH-SPECIFIC METHYLGLYOXAL REDUCTASE-RELATED"/>
    <property type="match status" value="1"/>
</dbReference>
<dbReference type="CDD" id="cd19094">
    <property type="entry name" value="AKR_Tas-like"/>
    <property type="match status" value="1"/>
</dbReference>
<dbReference type="InterPro" id="IPR036812">
    <property type="entry name" value="NAD(P)_OxRdtase_dom_sf"/>
</dbReference>
<dbReference type="GO" id="GO:0016491">
    <property type="term" value="F:oxidoreductase activity"/>
    <property type="evidence" value="ECO:0007669"/>
    <property type="project" value="UniProtKB-KW"/>
</dbReference>
<dbReference type="FunFam" id="3.20.20.100:FF:000005">
    <property type="entry name" value="NADP(H)-dependent aldo-keto reductase"/>
    <property type="match status" value="1"/>
</dbReference>
<sequence length="351" mass="39008">MKMRKLGRTGIEVSEICLGTMTWGEQNTEAEGHEQLDYAIAQGINFIDTAELYAVPPRKETYGATEKIIGSWLQKRGKRDDLVIATKAMGPAPELDYARPDGQGPDLKPEQLAYAVDQSLQRLGTDYVDLYQLHWPSRPVNSFGRRYLPLEFDRAKGVPILDTLQACGELVKSGKVRHIGLSNETPWGTMEYLRLADQHDLPRVVSVQNAYSMLNLIYEYAMSEVSHFEDVGLLAYSPLASGQLSGKYLNGAKPEGARLTLFGARYSSRYEQEDTETCIQALVDLAAKHGLDPCQMAIAYTLKNNFTTSSIIGATKMDQLKTNIAAADVELSDEVMEAIKEINLRFRSPGC</sequence>
<reference evidence="6" key="1">
    <citation type="submission" date="2020-10" db="EMBL/GenBank/DDBJ databases">
        <title>An improved Amphimedon queenslandica hologenome assembly reveals how three proteobacterial symbionts can extend the metabolic phenotypic of their marine sponge host.</title>
        <authorList>
            <person name="Degnan B."/>
            <person name="Degnan S."/>
            <person name="Xiang X."/>
        </authorList>
    </citation>
    <scope>NUCLEOTIDE SEQUENCE</scope>
    <source>
        <strain evidence="6">AqS2</strain>
    </source>
</reference>
<dbReference type="Gene3D" id="3.20.20.100">
    <property type="entry name" value="NADP-dependent oxidoreductase domain"/>
    <property type="match status" value="1"/>
</dbReference>
<evidence type="ECO:0000256" key="1">
    <source>
        <dbReference type="ARBA" id="ARBA00022857"/>
    </source>
</evidence>
<evidence type="ECO:0000259" key="5">
    <source>
        <dbReference type="Pfam" id="PF00248"/>
    </source>
</evidence>
<comment type="caution">
    <text evidence="6">The sequence shown here is derived from an EMBL/GenBank/DDBJ whole genome shotgun (WGS) entry which is preliminary data.</text>
</comment>
<protein>
    <recommendedName>
        <fullName evidence="4">Protein tas</fullName>
    </recommendedName>
</protein>
<dbReference type="PANTHER" id="PTHR43364:SF4">
    <property type="entry name" value="NAD(P)-LINKED OXIDOREDUCTASE SUPERFAMILY PROTEIN"/>
    <property type="match status" value="1"/>
</dbReference>
<dbReference type="AlphaFoldDB" id="A0A930XYA0"/>
<dbReference type="InterPro" id="IPR050523">
    <property type="entry name" value="AKR_Detox_Biosynth"/>
</dbReference>
<evidence type="ECO:0000313" key="6">
    <source>
        <dbReference type="EMBL" id="MBF2735668.1"/>
    </source>
</evidence>
<dbReference type="Proteomes" id="UP000604381">
    <property type="component" value="Unassembled WGS sequence"/>
</dbReference>
<evidence type="ECO:0000256" key="3">
    <source>
        <dbReference type="ARBA" id="ARBA00038157"/>
    </source>
</evidence>
<dbReference type="NCBIfam" id="NF007912">
    <property type="entry name" value="PRK10625.1"/>
    <property type="match status" value="1"/>
</dbReference>
<dbReference type="EMBL" id="JADHEI010000046">
    <property type="protein sequence ID" value="MBF2735668.1"/>
    <property type="molecule type" value="Genomic_DNA"/>
</dbReference>
<evidence type="ECO:0000256" key="2">
    <source>
        <dbReference type="ARBA" id="ARBA00023002"/>
    </source>
</evidence>
<dbReference type="SUPFAM" id="SSF51430">
    <property type="entry name" value="NAD(P)-linked oxidoreductase"/>
    <property type="match status" value="1"/>
</dbReference>
<dbReference type="InterPro" id="IPR023210">
    <property type="entry name" value="NADP_OxRdtase_dom"/>
</dbReference>
<keyword evidence="1" id="KW-0521">NADP</keyword>
<dbReference type="Pfam" id="PF00248">
    <property type="entry name" value="Aldo_ket_red"/>
    <property type="match status" value="1"/>
</dbReference>
<keyword evidence="2" id="KW-0560">Oxidoreductase</keyword>
<accession>A0A930XYA0</accession>
<organism evidence="6 7">
    <name type="scientific">Candidatus Amphirhobacter heronislandensis</name>
    <dbReference type="NCBI Taxonomy" id="1732024"/>
    <lineage>
        <taxon>Bacteria</taxon>
        <taxon>Pseudomonadati</taxon>
        <taxon>Pseudomonadota</taxon>
        <taxon>Gammaproteobacteria</taxon>
        <taxon>Candidatus Tethybacterales</taxon>
        <taxon>Candidatus Tethybacteraceae</taxon>
        <taxon>Candidatus Amphirhobacter</taxon>
    </lineage>
</organism>